<evidence type="ECO:0000313" key="8">
    <source>
        <dbReference type="Proteomes" id="UP000254134"/>
    </source>
</evidence>
<evidence type="ECO:0000256" key="3">
    <source>
        <dbReference type="ARBA" id="ARBA00023274"/>
    </source>
</evidence>
<keyword evidence="8" id="KW-1185">Reference proteome</keyword>
<dbReference type="Pfam" id="PF00466">
    <property type="entry name" value="Ribosomal_L10"/>
    <property type="match status" value="1"/>
</dbReference>
<dbReference type="Gene3D" id="6.10.250.290">
    <property type="match status" value="1"/>
</dbReference>
<evidence type="ECO:0000256" key="4">
    <source>
        <dbReference type="ARBA" id="ARBA00035202"/>
    </source>
</evidence>
<dbReference type="InterPro" id="IPR022973">
    <property type="entry name" value="Ribosomal_uL10_bac"/>
</dbReference>
<dbReference type="GO" id="GO:0070180">
    <property type="term" value="F:large ribosomal subunit rRNA binding"/>
    <property type="evidence" value="ECO:0007669"/>
    <property type="project" value="UniProtKB-UniRule"/>
</dbReference>
<dbReference type="HAMAP" id="MF_00362">
    <property type="entry name" value="Ribosomal_uL10"/>
    <property type="match status" value="1"/>
</dbReference>
<evidence type="ECO:0000256" key="2">
    <source>
        <dbReference type="ARBA" id="ARBA00022980"/>
    </source>
</evidence>
<comment type="function">
    <text evidence="5">Forms part of the ribosomal stalk, playing a central role in the interaction of the ribosome with GTP-bound translation factors.</text>
</comment>
<gene>
    <name evidence="5" type="primary">rplJ</name>
    <name evidence="7" type="ORF">Gocc_1519</name>
</gene>
<dbReference type="AlphaFoldDB" id="A0A7M2YY25"/>
<name>A0A7M2YY25_9ACTN</name>
<dbReference type="GO" id="GO:0005840">
    <property type="term" value="C:ribosome"/>
    <property type="evidence" value="ECO:0007669"/>
    <property type="project" value="UniProtKB-KW"/>
</dbReference>
<dbReference type="InterPro" id="IPR047865">
    <property type="entry name" value="Ribosomal_uL10_bac_type"/>
</dbReference>
<dbReference type="RefSeq" id="WP_114795944.1">
    <property type="nucleotide sequence ID" value="NZ_QQZY01000003.1"/>
</dbReference>
<dbReference type="EMBL" id="QQZY01000003">
    <property type="protein sequence ID" value="RDI74630.1"/>
    <property type="molecule type" value="Genomic_DNA"/>
</dbReference>
<reference evidence="7 8" key="1">
    <citation type="submission" date="2018-07" db="EMBL/GenBank/DDBJ databases">
        <title>High-quality-draft genome sequence of Gaiella occulta.</title>
        <authorList>
            <person name="Severino R."/>
            <person name="Froufe H.J.C."/>
            <person name="Rainey F.A."/>
            <person name="Barroso C."/>
            <person name="Albuquerque L."/>
            <person name="Lobo-Da-Cunha A."/>
            <person name="Da Costa M.S."/>
            <person name="Egas C."/>
        </authorList>
    </citation>
    <scope>NUCLEOTIDE SEQUENCE [LARGE SCALE GENOMIC DNA]</scope>
    <source>
        <strain evidence="7 8">F2-233</strain>
    </source>
</reference>
<protein>
    <recommendedName>
        <fullName evidence="4 5">Large ribosomal subunit protein uL10</fullName>
    </recommendedName>
</protein>
<dbReference type="Gene3D" id="3.30.70.1730">
    <property type="match status" value="1"/>
</dbReference>
<evidence type="ECO:0000256" key="5">
    <source>
        <dbReference type="HAMAP-Rule" id="MF_00362"/>
    </source>
</evidence>
<dbReference type="SUPFAM" id="SSF160369">
    <property type="entry name" value="Ribosomal protein L10-like"/>
    <property type="match status" value="1"/>
</dbReference>
<comment type="caution">
    <text evidence="7">The sequence shown here is derived from an EMBL/GenBank/DDBJ whole genome shotgun (WGS) entry which is preliminary data.</text>
</comment>
<keyword evidence="5" id="KW-0699">rRNA-binding</keyword>
<accession>A0A7M2YY25</accession>
<dbReference type="Proteomes" id="UP000254134">
    <property type="component" value="Unassembled WGS sequence"/>
</dbReference>
<feature type="region of interest" description="Disordered" evidence="6">
    <location>
        <begin position="175"/>
        <end position="225"/>
    </location>
</feature>
<dbReference type="PANTHER" id="PTHR11560">
    <property type="entry name" value="39S RIBOSOMAL PROTEIN L10, MITOCHONDRIAL"/>
    <property type="match status" value="1"/>
</dbReference>
<sequence length="225" mass="23497">MHKADKQQVVEELTERLRSADALIVADYRGLTNSQLSRLRTELVEHGAKLTVVKNTLTRRAAEAAGADALLAMLEGPTAIAFVEAEGNPVGVAKALSDAARETKILTLRGGVLAGKTISNADVESLAKLPPLEVLQAQLVGVIVAPLTQLVALLDAPLRNLVGLIDARIEQLGGSAAAEAPGGDDAEEPAEEQAAGAEDADMDRAESAQAESPAENIEPETNEEE</sequence>
<organism evidence="7 8">
    <name type="scientific">Gaiella occulta</name>
    <dbReference type="NCBI Taxonomy" id="1002870"/>
    <lineage>
        <taxon>Bacteria</taxon>
        <taxon>Bacillati</taxon>
        <taxon>Actinomycetota</taxon>
        <taxon>Thermoleophilia</taxon>
        <taxon>Gaiellales</taxon>
        <taxon>Gaiellaceae</taxon>
        <taxon>Gaiella</taxon>
    </lineage>
</organism>
<dbReference type="GO" id="GO:1990904">
    <property type="term" value="C:ribonucleoprotein complex"/>
    <property type="evidence" value="ECO:0007669"/>
    <property type="project" value="UniProtKB-KW"/>
</dbReference>
<evidence type="ECO:0000256" key="6">
    <source>
        <dbReference type="SAM" id="MobiDB-lite"/>
    </source>
</evidence>
<dbReference type="InterPro" id="IPR001790">
    <property type="entry name" value="Ribosomal_uL10"/>
</dbReference>
<proteinExistence type="inferred from homology"/>
<keyword evidence="2 5" id="KW-0689">Ribosomal protein</keyword>
<keyword evidence="3 5" id="KW-0687">Ribonucleoprotein</keyword>
<feature type="compositionally biased region" description="Acidic residues" evidence="6">
    <location>
        <begin position="182"/>
        <end position="191"/>
    </location>
</feature>
<dbReference type="InterPro" id="IPR043141">
    <property type="entry name" value="Ribosomal_uL10-like_sf"/>
</dbReference>
<reference evidence="8" key="2">
    <citation type="journal article" date="2019" name="MicrobiologyOpen">
        <title>High-quality draft genome sequence of Gaiella occulta isolated from a 150 meter deep mineral water borehole and comparison with the genome sequences of other deep-branching lineages of the phylum Actinobacteria.</title>
        <authorList>
            <person name="Severino R."/>
            <person name="Froufe H.J.C."/>
            <person name="Barroso C."/>
            <person name="Albuquerque L."/>
            <person name="Lobo-da-Cunha A."/>
            <person name="da Costa M.S."/>
            <person name="Egas C."/>
        </authorList>
    </citation>
    <scope>NUCLEOTIDE SEQUENCE [LARGE SCALE GENOMIC DNA]</scope>
    <source>
        <strain evidence="8">F2-233</strain>
    </source>
</reference>
<dbReference type="CDD" id="cd05797">
    <property type="entry name" value="Ribosomal_L10"/>
    <property type="match status" value="1"/>
</dbReference>
<dbReference type="GO" id="GO:0006412">
    <property type="term" value="P:translation"/>
    <property type="evidence" value="ECO:0007669"/>
    <property type="project" value="UniProtKB-UniRule"/>
</dbReference>
<dbReference type="OrthoDB" id="3186107at2"/>
<comment type="subunit">
    <text evidence="5">Part of the ribosomal stalk of the 50S ribosomal subunit. The N-terminus interacts with L11 and the large rRNA to form the base of the stalk. The C-terminus forms an elongated spine to which L12 dimers bind in a sequential fashion forming a multimeric L10(L12)X complex.</text>
</comment>
<comment type="similarity">
    <text evidence="1 5">Belongs to the universal ribosomal protein uL10 family.</text>
</comment>
<evidence type="ECO:0000256" key="1">
    <source>
        <dbReference type="ARBA" id="ARBA00008889"/>
    </source>
</evidence>
<dbReference type="NCBIfam" id="NF000955">
    <property type="entry name" value="PRK00099.1-1"/>
    <property type="match status" value="1"/>
</dbReference>
<evidence type="ECO:0000313" key="7">
    <source>
        <dbReference type="EMBL" id="RDI74630.1"/>
    </source>
</evidence>
<keyword evidence="5" id="KW-0694">RNA-binding</keyword>